<dbReference type="eggNOG" id="COG0342">
    <property type="taxonomic scope" value="Bacteria"/>
</dbReference>
<feature type="domain" description="Protein translocase subunit SecDF P1" evidence="11">
    <location>
        <begin position="177"/>
        <end position="235"/>
    </location>
</feature>
<sequence length="578" mass="63066">MSKKSRLFMIIAVLAVCFAFLWPSISWYVRTPKEDKVLALSSLENIKNYSSFRANSEVRKLVDAVKANPEAPVPEDNQWLLKQAKMNFKAAGEKAPAAILLKDALNSFDSKSELASFIEGIYRKKILKTKDYYKNSVKLGLDLSGGMNVIVKADLDSVIAKQGDAVLDTATLKADIMAQAVETLTSRIDRFGLSSPTIRQQGEDRIYIELPGSAEADQINSIIQGRGILNFRLVDNEATSNFNAYYYNNPDTTFDIRGNLVNPSIIPDDCEVLGYYTTDAYGLDQREGYLVVKKDVALDGKHIKSADVGAEELTGRPAVTFSLDAEGAEIFGKFTGEHVGENLCIISDNKIKSNATINTAITGGNVQITGFGQREAQNLRKVLQTAWLDVPLSVESQQVIGASLGEQAIRQGLLAVAVGLLSIMVFMLIWYKGSGINACVSQVLNLYIMFSILSAFNLTITLPTVAGMILTIGMATDANVIIFERIKEERRLGKDRVSSVSAGFDNAFWAIMDSNITTFIAAIFMTQLGSGAVQGFAVSLAIGVVSTVFTALVVSRLIFDFQTEVLKVKNISIGWGIK</sequence>
<dbReference type="AlphaFoldDB" id="F2NRL0"/>
<dbReference type="PANTHER" id="PTHR30081">
    <property type="entry name" value="PROTEIN-EXPORT MEMBRANE PROTEIN SEC"/>
    <property type="match status" value="1"/>
</dbReference>
<dbReference type="GO" id="GO:0065002">
    <property type="term" value="P:intracellular protein transmembrane transport"/>
    <property type="evidence" value="ECO:0007669"/>
    <property type="project" value="UniProtKB-UniRule"/>
</dbReference>
<dbReference type="InterPro" id="IPR005791">
    <property type="entry name" value="SecD"/>
</dbReference>
<dbReference type="Gene3D" id="3.30.70.3220">
    <property type="match status" value="1"/>
</dbReference>
<keyword evidence="9" id="KW-0997">Cell inner membrane</keyword>
<keyword evidence="3 9" id="KW-1003">Cell membrane</keyword>
<feature type="transmembrane region" description="Helical" evidence="9">
    <location>
        <begin position="507"/>
        <end position="530"/>
    </location>
</feature>
<evidence type="ECO:0000256" key="8">
    <source>
        <dbReference type="ARBA" id="ARBA00023136"/>
    </source>
</evidence>
<evidence type="ECO:0000256" key="7">
    <source>
        <dbReference type="ARBA" id="ARBA00023010"/>
    </source>
</evidence>
<comment type="similarity">
    <text evidence="9">Belongs to the SecD/SecF family. SecD subfamily.</text>
</comment>
<feature type="transmembrane region" description="Helical" evidence="9">
    <location>
        <begin position="443"/>
        <end position="460"/>
    </location>
</feature>
<proteinExistence type="inferred from homology"/>
<dbReference type="GO" id="GO:0005886">
    <property type="term" value="C:plasma membrane"/>
    <property type="evidence" value="ECO:0007669"/>
    <property type="project" value="UniProtKB-SubCell"/>
</dbReference>
<dbReference type="RefSeq" id="WP_013701121.1">
    <property type="nucleotide sequence ID" value="NC_015385.1"/>
</dbReference>
<keyword evidence="5 9" id="KW-0653">Protein transport</keyword>
<dbReference type="HAMAP" id="MF_01463_B">
    <property type="entry name" value="SecD_B"/>
    <property type="match status" value="1"/>
</dbReference>
<accession>F2NRL0</accession>
<dbReference type="Pfam" id="PF02355">
    <property type="entry name" value="SecD_SecF_C"/>
    <property type="match status" value="1"/>
</dbReference>
<dbReference type="GO" id="GO:0015450">
    <property type="term" value="F:protein-transporting ATPase activity"/>
    <property type="evidence" value="ECO:0007669"/>
    <property type="project" value="InterPro"/>
</dbReference>
<comment type="subcellular location">
    <subcellularLocation>
        <location evidence="9">Cell inner membrane</location>
        <topology evidence="9">Multi-pass membrane protein</topology>
    </subcellularLocation>
    <subcellularLocation>
        <location evidence="1">Cell membrane</location>
        <topology evidence="1">Multi-pass membrane protein</topology>
    </subcellularLocation>
</comment>
<dbReference type="NCBIfam" id="TIGR01129">
    <property type="entry name" value="secD"/>
    <property type="match status" value="1"/>
</dbReference>
<feature type="domain" description="Protein export membrane protein SecD/SecF C-terminal" evidence="10">
    <location>
        <begin position="393"/>
        <end position="556"/>
    </location>
</feature>
<evidence type="ECO:0000256" key="1">
    <source>
        <dbReference type="ARBA" id="ARBA00004651"/>
    </source>
</evidence>
<dbReference type="NCBIfam" id="TIGR00916">
    <property type="entry name" value="2A0604s01"/>
    <property type="match status" value="1"/>
</dbReference>
<dbReference type="HOGENOM" id="CLU_007894_4_3_12"/>
<dbReference type="GO" id="GO:0043952">
    <property type="term" value="P:protein transport by the Sec complex"/>
    <property type="evidence" value="ECO:0007669"/>
    <property type="project" value="UniProtKB-UniRule"/>
</dbReference>
<evidence type="ECO:0000313" key="13">
    <source>
        <dbReference type="EMBL" id="AEB13828.1"/>
    </source>
</evidence>
<evidence type="ECO:0000256" key="6">
    <source>
        <dbReference type="ARBA" id="ARBA00022989"/>
    </source>
</evidence>
<protein>
    <recommendedName>
        <fullName evidence="9">Protein translocase subunit SecD</fullName>
    </recommendedName>
</protein>
<dbReference type="GO" id="GO:0006605">
    <property type="term" value="P:protein targeting"/>
    <property type="evidence" value="ECO:0007669"/>
    <property type="project" value="UniProtKB-UniRule"/>
</dbReference>
<evidence type="ECO:0000313" key="14">
    <source>
        <dbReference type="Proteomes" id="UP000006852"/>
    </source>
</evidence>
<keyword evidence="4 9" id="KW-0812">Transmembrane</keyword>
<dbReference type="Pfam" id="PF21760">
    <property type="entry name" value="SecD_1st"/>
    <property type="match status" value="1"/>
</dbReference>
<reference evidence="13 14" key="1">
    <citation type="journal article" date="2011" name="Stand. Genomic Sci.">
        <title>Complete genome sequence of Treponema succinifaciens type strain (6091).</title>
        <authorList>
            <person name="Han C."/>
            <person name="Gronow S."/>
            <person name="Teshima H."/>
            <person name="Lapidus A."/>
            <person name="Nolan M."/>
            <person name="Lucas S."/>
            <person name="Hammon N."/>
            <person name="Deshpande S."/>
            <person name="Cheng J.F."/>
            <person name="Zeytun A."/>
            <person name="Tapia R."/>
            <person name="Goodwin L."/>
            <person name="Pitluck S."/>
            <person name="Liolios K."/>
            <person name="Pagani I."/>
            <person name="Ivanova N."/>
            <person name="Mavromatis K."/>
            <person name="Mikhailova N."/>
            <person name="Huntemann M."/>
            <person name="Pati A."/>
            <person name="Chen A."/>
            <person name="Palaniappan K."/>
            <person name="Land M."/>
            <person name="Hauser L."/>
            <person name="Brambilla E.M."/>
            <person name="Rohde M."/>
            <person name="Goker M."/>
            <person name="Woyke T."/>
            <person name="Bristow J."/>
            <person name="Eisen J.A."/>
            <person name="Markowitz V."/>
            <person name="Hugenholtz P."/>
            <person name="Kyrpides N.C."/>
            <person name="Klenk H.P."/>
            <person name="Detter J.C."/>
        </authorList>
    </citation>
    <scope>NUCLEOTIDE SEQUENCE [LARGE SCALE GENOMIC DNA]</scope>
    <source>
        <strain evidence="14">ATCC 33096 / DSM 2489 / 6091</strain>
    </source>
</reference>
<dbReference type="InterPro" id="IPR054384">
    <property type="entry name" value="SecDF_P1_head"/>
</dbReference>
<dbReference type="InterPro" id="IPR022813">
    <property type="entry name" value="SecD/SecF_arch_bac"/>
</dbReference>
<comment type="caution">
    <text evidence="9">Lacks conserved residue(s) required for the propagation of feature annotation.</text>
</comment>
<comment type="subunit">
    <text evidence="9">Forms a complex with SecF. Part of the essential Sec protein translocation apparatus which comprises SecA, SecYEG and auxiliary proteins SecDF. Other proteins may also be involved.</text>
</comment>
<feature type="transmembrane region" description="Helical" evidence="9">
    <location>
        <begin position="536"/>
        <end position="559"/>
    </location>
</feature>
<evidence type="ECO:0000256" key="9">
    <source>
        <dbReference type="HAMAP-Rule" id="MF_01463"/>
    </source>
</evidence>
<reference evidence="14" key="2">
    <citation type="submission" date="2011-04" db="EMBL/GenBank/DDBJ databases">
        <title>The complete genome of chromosome of Treponema succinifaciens DSM 2489.</title>
        <authorList>
            <person name="Lucas S."/>
            <person name="Copeland A."/>
            <person name="Lapidus A."/>
            <person name="Bruce D."/>
            <person name="Goodwin L."/>
            <person name="Pitluck S."/>
            <person name="Peters L."/>
            <person name="Kyrpides N."/>
            <person name="Mavromatis K."/>
            <person name="Ivanova N."/>
            <person name="Ovchinnikova G."/>
            <person name="Teshima H."/>
            <person name="Detter J.C."/>
            <person name="Tapia R."/>
            <person name="Han C."/>
            <person name="Land M."/>
            <person name="Hauser L."/>
            <person name="Markowitz V."/>
            <person name="Cheng J.-F."/>
            <person name="Hugenholtz P."/>
            <person name="Woyke T."/>
            <person name="Wu D."/>
            <person name="Gronow S."/>
            <person name="Wellnitz S."/>
            <person name="Brambilla E."/>
            <person name="Klenk H.-P."/>
            <person name="Eisen J.A."/>
        </authorList>
    </citation>
    <scope>NUCLEOTIDE SEQUENCE [LARGE SCALE GENOMIC DNA]</scope>
    <source>
        <strain evidence="14">ATCC 33096 / DSM 2489 / 6091</strain>
    </source>
</reference>
<evidence type="ECO:0000259" key="12">
    <source>
        <dbReference type="Pfam" id="PF22599"/>
    </source>
</evidence>
<keyword evidence="2 9" id="KW-0813">Transport</keyword>
<evidence type="ECO:0000256" key="5">
    <source>
        <dbReference type="ARBA" id="ARBA00022927"/>
    </source>
</evidence>
<comment type="function">
    <text evidence="9">Part of the Sec protein translocase complex. Interacts with the SecYEG preprotein conducting channel. SecDF uses the proton motive force (PMF) to complete protein translocation after the ATP-dependent function of SecA.</text>
</comment>
<dbReference type="Gene3D" id="1.20.1640.10">
    <property type="entry name" value="Multidrug efflux transporter AcrB transmembrane domain"/>
    <property type="match status" value="1"/>
</dbReference>
<keyword evidence="8 9" id="KW-0472">Membrane</keyword>
<dbReference type="SUPFAM" id="SSF82866">
    <property type="entry name" value="Multidrug efflux transporter AcrB transmembrane domain"/>
    <property type="match status" value="1"/>
</dbReference>
<gene>
    <name evidence="9" type="primary">secD</name>
    <name evidence="13" type="ordered locus">Tresu_0904</name>
</gene>
<feature type="domain" description="SecDF P1 head subdomain" evidence="12">
    <location>
        <begin position="286"/>
        <end position="388"/>
    </location>
</feature>
<dbReference type="EMBL" id="CP002631">
    <property type="protein sequence ID" value="AEB13828.1"/>
    <property type="molecule type" value="Genomic_DNA"/>
</dbReference>
<dbReference type="Pfam" id="PF22599">
    <property type="entry name" value="SecDF_P1_head"/>
    <property type="match status" value="1"/>
</dbReference>
<keyword evidence="14" id="KW-1185">Reference proteome</keyword>
<dbReference type="Proteomes" id="UP000006852">
    <property type="component" value="Chromosome"/>
</dbReference>
<evidence type="ECO:0000256" key="4">
    <source>
        <dbReference type="ARBA" id="ARBA00022692"/>
    </source>
</evidence>
<dbReference type="GeneID" id="302998071"/>
<feature type="transmembrane region" description="Helical" evidence="9">
    <location>
        <begin position="412"/>
        <end position="431"/>
    </location>
</feature>
<dbReference type="STRING" id="869209.Tresu_0904"/>
<dbReference type="InterPro" id="IPR048631">
    <property type="entry name" value="SecD_1st"/>
</dbReference>
<dbReference type="KEGG" id="tsu:Tresu_0904"/>
<keyword evidence="6 9" id="KW-1133">Transmembrane helix</keyword>
<evidence type="ECO:0000256" key="3">
    <source>
        <dbReference type="ARBA" id="ARBA00022475"/>
    </source>
</evidence>
<feature type="transmembrane region" description="Helical" evidence="9">
    <location>
        <begin position="466"/>
        <end position="486"/>
    </location>
</feature>
<dbReference type="InterPro" id="IPR048634">
    <property type="entry name" value="SecD_SecF_C"/>
</dbReference>
<dbReference type="PANTHER" id="PTHR30081:SF1">
    <property type="entry name" value="PROTEIN TRANSLOCASE SUBUNIT SECD"/>
    <property type="match status" value="1"/>
</dbReference>
<evidence type="ECO:0000256" key="2">
    <source>
        <dbReference type="ARBA" id="ARBA00022448"/>
    </source>
</evidence>
<name>F2NRL0_TRES6</name>
<organism evidence="13 14">
    <name type="scientific">Treponema succinifaciens (strain ATCC 33096 / DSM 2489 / 6091)</name>
    <dbReference type="NCBI Taxonomy" id="869209"/>
    <lineage>
        <taxon>Bacteria</taxon>
        <taxon>Pseudomonadati</taxon>
        <taxon>Spirochaetota</taxon>
        <taxon>Spirochaetia</taxon>
        <taxon>Spirochaetales</taxon>
        <taxon>Treponemataceae</taxon>
        <taxon>Treponema</taxon>
    </lineage>
</organism>
<evidence type="ECO:0000259" key="11">
    <source>
        <dbReference type="Pfam" id="PF21760"/>
    </source>
</evidence>
<evidence type="ECO:0000259" key="10">
    <source>
        <dbReference type="Pfam" id="PF02355"/>
    </source>
</evidence>
<keyword evidence="7 9" id="KW-0811">Translocation</keyword>
<dbReference type="InterPro" id="IPR055344">
    <property type="entry name" value="SecD_SecF_C_bact"/>
</dbReference>
<dbReference type="OrthoDB" id="9805019at2"/>